<protein>
    <submittedName>
        <fullName evidence="2">Uncharacterized protein</fullName>
    </submittedName>
</protein>
<keyword evidence="3" id="KW-1185">Reference proteome</keyword>
<gene>
    <name evidence="2" type="ORF">ET495_10075</name>
</gene>
<organism evidence="2 3">
    <name type="scientific">Xylanimonas allomyrinae</name>
    <dbReference type="NCBI Taxonomy" id="2509459"/>
    <lineage>
        <taxon>Bacteria</taxon>
        <taxon>Bacillati</taxon>
        <taxon>Actinomycetota</taxon>
        <taxon>Actinomycetes</taxon>
        <taxon>Micrococcales</taxon>
        <taxon>Promicromonosporaceae</taxon>
        <taxon>Xylanimonas</taxon>
    </lineage>
</organism>
<dbReference type="AlphaFoldDB" id="A0A4P6ET64"/>
<proteinExistence type="predicted"/>
<feature type="region of interest" description="Disordered" evidence="1">
    <location>
        <begin position="151"/>
        <end position="180"/>
    </location>
</feature>
<name>A0A4P6ET64_9MICO</name>
<dbReference type="EMBL" id="CP035495">
    <property type="protein sequence ID" value="QAY63537.1"/>
    <property type="molecule type" value="Genomic_DNA"/>
</dbReference>
<reference evidence="2 3" key="1">
    <citation type="submission" date="2019-01" db="EMBL/GenBank/DDBJ databases">
        <title>Genome sequencing of strain 2JSPR-7.</title>
        <authorList>
            <person name="Heo J."/>
            <person name="Kim S.-J."/>
            <person name="Kim J.-S."/>
            <person name="Hong S.-B."/>
            <person name="Kwon S.-W."/>
        </authorList>
    </citation>
    <scope>NUCLEOTIDE SEQUENCE [LARGE SCALE GENOMIC DNA]</scope>
    <source>
        <strain evidence="2 3">2JSPR-7</strain>
    </source>
</reference>
<evidence type="ECO:0000313" key="3">
    <source>
        <dbReference type="Proteomes" id="UP000291758"/>
    </source>
</evidence>
<evidence type="ECO:0000256" key="1">
    <source>
        <dbReference type="SAM" id="MobiDB-lite"/>
    </source>
</evidence>
<accession>A0A4P6ET64</accession>
<dbReference type="Proteomes" id="UP000291758">
    <property type="component" value="Chromosome"/>
</dbReference>
<dbReference type="KEGG" id="xyl:ET495_10075"/>
<sequence length="285" mass="31011">MRSLGWATVEVRIHPGASTDLSTALAEQHENGQRLDLLPTEEARLFVELRDLYRADARRPTETDAYAGALPGSVVGKDSSPRRAVLRSRHKAALAITGKLSFQRLEQIAKIIQISEDPDAAWHVRRIAETALAAIDDGAPVDPHHRKVQAAQTLSTLPSVDRVPEPPTPDQPPRQASQDEVAAMSKAAEEIARARRAAEIRAAAKRRLAEKPVQRSVKALFACVQELDALIKHYDERQVASALTAVECEVLWHVDAFLRSVAAAREQLATENAPTGAGASFAEAV</sequence>
<evidence type="ECO:0000313" key="2">
    <source>
        <dbReference type="EMBL" id="QAY63537.1"/>
    </source>
</evidence>